<feature type="domain" description="VOC" evidence="1">
    <location>
        <begin position="135"/>
        <end position="248"/>
    </location>
</feature>
<dbReference type="InterPro" id="IPR052164">
    <property type="entry name" value="Anthracycline_SecMetBiosynth"/>
</dbReference>
<gene>
    <name evidence="2" type="ORF">Cch02nite_79650</name>
</gene>
<reference evidence="2 3" key="1">
    <citation type="submission" date="2021-01" db="EMBL/GenBank/DDBJ databases">
        <title>Whole genome shotgun sequence of Catellatospora chokoriensis NBRC 107358.</title>
        <authorList>
            <person name="Komaki H."/>
            <person name="Tamura T."/>
        </authorList>
    </citation>
    <scope>NUCLEOTIDE SEQUENCE [LARGE SCALE GENOMIC DNA]</scope>
    <source>
        <strain evidence="2 3">NBRC 107358</strain>
    </source>
</reference>
<comment type="caution">
    <text evidence="2">The sequence shown here is derived from an EMBL/GenBank/DDBJ whole genome shotgun (WGS) entry which is preliminary data.</text>
</comment>
<dbReference type="EMBL" id="BONG01000101">
    <property type="protein sequence ID" value="GIF94521.1"/>
    <property type="molecule type" value="Genomic_DNA"/>
</dbReference>
<dbReference type="Pfam" id="PF18029">
    <property type="entry name" value="Glyoxalase_6"/>
    <property type="match status" value="1"/>
</dbReference>
<proteinExistence type="predicted"/>
<accession>A0A8J3K0L3</accession>
<dbReference type="RefSeq" id="WP_191842728.1">
    <property type="nucleotide sequence ID" value="NZ_BAAALB010000027.1"/>
</dbReference>
<dbReference type="PROSITE" id="PS51819">
    <property type="entry name" value="VOC"/>
    <property type="match status" value="2"/>
</dbReference>
<evidence type="ECO:0000259" key="1">
    <source>
        <dbReference type="PROSITE" id="PS51819"/>
    </source>
</evidence>
<keyword evidence="3" id="KW-1185">Reference proteome</keyword>
<dbReference type="Gene3D" id="3.10.180.10">
    <property type="entry name" value="2,3-Dihydroxybiphenyl 1,2-Dioxygenase, domain 1"/>
    <property type="match status" value="2"/>
</dbReference>
<dbReference type="InterPro" id="IPR004360">
    <property type="entry name" value="Glyas_Fos-R_dOase_dom"/>
</dbReference>
<feature type="domain" description="VOC" evidence="1">
    <location>
        <begin position="9"/>
        <end position="121"/>
    </location>
</feature>
<organism evidence="2 3">
    <name type="scientific">Catellatospora chokoriensis</name>
    <dbReference type="NCBI Taxonomy" id="310353"/>
    <lineage>
        <taxon>Bacteria</taxon>
        <taxon>Bacillati</taxon>
        <taxon>Actinomycetota</taxon>
        <taxon>Actinomycetes</taxon>
        <taxon>Micromonosporales</taxon>
        <taxon>Micromonosporaceae</taxon>
        <taxon>Catellatospora</taxon>
    </lineage>
</organism>
<dbReference type="InterPro" id="IPR037523">
    <property type="entry name" value="VOC_core"/>
</dbReference>
<evidence type="ECO:0000313" key="2">
    <source>
        <dbReference type="EMBL" id="GIF94521.1"/>
    </source>
</evidence>
<dbReference type="InterPro" id="IPR041581">
    <property type="entry name" value="Glyoxalase_6"/>
</dbReference>
<dbReference type="Pfam" id="PF00903">
    <property type="entry name" value="Glyoxalase"/>
    <property type="match status" value="1"/>
</dbReference>
<dbReference type="InterPro" id="IPR029068">
    <property type="entry name" value="Glyas_Bleomycin-R_OHBP_Dase"/>
</dbReference>
<evidence type="ECO:0000313" key="3">
    <source>
        <dbReference type="Proteomes" id="UP000619293"/>
    </source>
</evidence>
<dbReference type="AlphaFoldDB" id="A0A8J3K0L3"/>
<name>A0A8J3K0L3_9ACTN</name>
<dbReference type="CDD" id="cd07247">
    <property type="entry name" value="SgaA_N_like"/>
    <property type="match status" value="2"/>
</dbReference>
<dbReference type="PANTHER" id="PTHR33993">
    <property type="entry name" value="GLYOXALASE-RELATED"/>
    <property type="match status" value="1"/>
</dbReference>
<dbReference type="PANTHER" id="PTHR33993:SF10">
    <property type="entry name" value="CONSERVED PROTEIN"/>
    <property type="match status" value="1"/>
</dbReference>
<protein>
    <submittedName>
        <fullName evidence="2">Hydroxylase</fullName>
    </submittedName>
</protein>
<dbReference type="Proteomes" id="UP000619293">
    <property type="component" value="Unassembled WGS sequence"/>
</dbReference>
<dbReference type="SUPFAM" id="SSF54593">
    <property type="entry name" value="Glyoxalase/Bleomycin resistance protein/Dihydroxybiphenyl dioxygenase"/>
    <property type="match status" value="2"/>
</dbReference>
<sequence length="249" mass="25604">MTLAHAPGAPSWVDLGTTDLAAATAFYSALFGWGVDELGPQAGGYGLLLKDGKQVAGIGPADPVRGTSWAVYFATQDAAGTAAEVEARGGKTVIAPMQVMDQGIMAVFTDPAGAFFSVWQPGAHTGAELMRQPGSVSWVELYTPDVAAAKEFYGAVFGLTAQDSDMGGGETYTLLSIGGNQVGGMFTPPGAADMPSYWMPYFAVEDCDASAAKAVELGATELVRTDYPGGRLAILTDPQGATFGVITGN</sequence>